<proteinExistence type="predicted"/>
<evidence type="ECO:0000256" key="1">
    <source>
        <dbReference type="SAM" id="SignalP"/>
    </source>
</evidence>
<gene>
    <name evidence="2" type="ORF">FRC96_21350</name>
</gene>
<comment type="caution">
    <text evidence="2">The sequence shown here is derived from an EMBL/GenBank/DDBJ whole genome shotgun (WGS) entry which is preliminary data.</text>
</comment>
<dbReference type="Proteomes" id="UP000321046">
    <property type="component" value="Unassembled WGS sequence"/>
</dbReference>
<keyword evidence="1" id="KW-0732">Signal</keyword>
<organism evidence="2 3">
    <name type="scientific">Lujinxingia vulgaris</name>
    <dbReference type="NCBI Taxonomy" id="2600176"/>
    <lineage>
        <taxon>Bacteria</taxon>
        <taxon>Deltaproteobacteria</taxon>
        <taxon>Bradymonadales</taxon>
        <taxon>Lujinxingiaceae</taxon>
        <taxon>Lujinxingia</taxon>
    </lineage>
</organism>
<feature type="signal peptide" evidence="1">
    <location>
        <begin position="1"/>
        <end position="27"/>
    </location>
</feature>
<dbReference type="AlphaFoldDB" id="A0A5C6X5G8"/>
<reference evidence="2 3" key="1">
    <citation type="submission" date="2019-08" db="EMBL/GenBank/DDBJ databases">
        <title>Bradymonadales sp. TMQ2.</title>
        <authorList>
            <person name="Liang Q."/>
        </authorList>
    </citation>
    <scope>NUCLEOTIDE SEQUENCE [LARGE SCALE GENOMIC DNA]</scope>
    <source>
        <strain evidence="2 3">TMQ2</strain>
    </source>
</reference>
<dbReference type="PROSITE" id="PS51257">
    <property type="entry name" value="PROKAR_LIPOPROTEIN"/>
    <property type="match status" value="1"/>
</dbReference>
<accession>A0A5C6X5G8</accession>
<name>A0A5C6X5G8_9DELT</name>
<protein>
    <submittedName>
        <fullName evidence="2">Uncharacterized protein</fullName>
    </submittedName>
</protein>
<dbReference type="RefSeq" id="WP_146977580.1">
    <property type="nucleotide sequence ID" value="NZ_VOSL01000148.1"/>
</dbReference>
<evidence type="ECO:0000313" key="3">
    <source>
        <dbReference type="Proteomes" id="UP000321046"/>
    </source>
</evidence>
<evidence type="ECO:0000313" key="2">
    <source>
        <dbReference type="EMBL" id="TXD31407.1"/>
    </source>
</evidence>
<feature type="chain" id="PRO_5022875337" evidence="1">
    <location>
        <begin position="28"/>
        <end position="196"/>
    </location>
</feature>
<dbReference type="OrthoDB" id="5507586at2"/>
<sequence>MSMRMWMGQGVLAAALALVALSGCSEAAEEDAAGQVTQASSACVVESCQAPTPYFNQDLCACAPCETNAHCPGSATCDAAGQCVATLECESPADCGDGEVCEAGACREGNDTDGVLYAGEPEPETCDPNDAATCEPGEVCNPDTLTCEVAGSLCTETACHPELTCGSLGLCEGCTDGVDPRCPNGSFCFGGICLQL</sequence>
<dbReference type="EMBL" id="VOSL01000148">
    <property type="protein sequence ID" value="TXD31407.1"/>
    <property type="molecule type" value="Genomic_DNA"/>
</dbReference>